<evidence type="ECO:0000313" key="2">
    <source>
        <dbReference type="EMBL" id="KAJ6984502.1"/>
    </source>
</evidence>
<dbReference type="EMBL" id="JAQIZT010000009">
    <property type="protein sequence ID" value="KAJ6984502.1"/>
    <property type="molecule type" value="Genomic_DNA"/>
</dbReference>
<sequence length="93" mass="10440">MKRKNGVNVRKFKKEGGKKGNTSQQDWMREAMGEESGEVFAITAWRLPPAQSARLALRQLSLPGWPSAPLAPFAYLPIIASCEHMLYNSRSCF</sequence>
<name>A0AAD6QA28_9ROSI</name>
<reference evidence="2" key="1">
    <citation type="journal article" date="2023" name="Mol. Ecol. Resour.">
        <title>Chromosome-level genome assembly of a triploid poplar Populus alba 'Berolinensis'.</title>
        <authorList>
            <person name="Chen S."/>
            <person name="Yu Y."/>
            <person name="Wang X."/>
            <person name="Wang S."/>
            <person name="Zhang T."/>
            <person name="Zhou Y."/>
            <person name="He R."/>
            <person name="Meng N."/>
            <person name="Wang Y."/>
            <person name="Liu W."/>
            <person name="Liu Z."/>
            <person name="Liu J."/>
            <person name="Guo Q."/>
            <person name="Huang H."/>
            <person name="Sederoff R.R."/>
            <person name="Wang G."/>
            <person name="Qu G."/>
            <person name="Chen S."/>
        </authorList>
    </citation>
    <scope>NUCLEOTIDE SEQUENCE</scope>
    <source>
        <strain evidence="2">SC-2020</strain>
    </source>
</reference>
<proteinExistence type="predicted"/>
<accession>A0AAD6QA28</accession>
<feature type="region of interest" description="Disordered" evidence="1">
    <location>
        <begin position="1"/>
        <end position="25"/>
    </location>
</feature>
<keyword evidence="3" id="KW-1185">Reference proteome</keyword>
<feature type="compositionally biased region" description="Basic residues" evidence="1">
    <location>
        <begin position="1"/>
        <end position="13"/>
    </location>
</feature>
<protein>
    <submittedName>
        <fullName evidence="2">Uncharacterized protein</fullName>
    </submittedName>
</protein>
<dbReference type="AlphaFoldDB" id="A0AAD6QA28"/>
<comment type="caution">
    <text evidence="2">The sequence shown here is derived from an EMBL/GenBank/DDBJ whole genome shotgun (WGS) entry which is preliminary data.</text>
</comment>
<organism evidence="2 3">
    <name type="scientific">Populus alba x Populus x berolinensis</name>
    <dbReference type="NCBI Taxonomy" id="444605"/>
    <lineage>
        <taxon>Eukaryota</taxon>
        <taxon>Viridiplantae</taxon>
        <taxon>Streptophyta</taxon>
        <taxon>Embryophyta</taxon>
        <taxon>Tracheophyta</taxon>
        <taxon>Spermatophyta</taxon>
        <taxon>Magnoliopsida</taxon>
        <taxon>eudicotyledons</taxon>
        <taxon>Gunneridae</taxon>
        <taxon>Pentapetalae</taxon>
        <taxon>rosids</taxon>
        <taxon>fabids</taxon>
        <taxon>Malpighiales</taxon>
        <taxon>Salicaceae</taxon>
        <taxon>Saliceae</taxon>
        <taxon>Populus</taxon>
    </lineage>
</organism>
<gene>
    <name evidence="2" type="ORF">NC653_022698</name>
</gene>
<dbReference type="Proteomes" id="UP001164929">
    <property type="component" value="Chromosome 9"/>
</dbReference>
<evidence type="ECO:0000313" key="3">
    <source>
        <dbReference type="Proteomes" id="UP001164929"/>
    </source>
</evidence>
<evidence type="ECO:0000256" key="1">
    <source>
        <dbReference type="SAM" id="MobiDB-lite"/>
    </source>
</evidence>